<evidence type="ECO:0000256" key="9">
    <source>
        <dbReference type="SAM" id="Phobius"/>
    </source>
</evidence>
<dbReference type="Gene3D" id="1.20.5.3310">
    <property type="match status" value="1"/>
</dbReference>
<comment type="caution">
    <text evidence="10">The sequence shown here is derived from an EMBL/GenBank/DDBJ whole genome shotgun (WGS) entry which is preliminary data.</text>
</comment>
<feature type="compositionally biased region" description="Basic and acidic residues" evidence="8">
    <location>
        <begin position="41"/>
        <end position="60"/>
    </location>
</feature>
<keyword evidence="6" id="KW-0811">Translocation</keyword>
<keyword evidence="4" id="KW-0653">Protein transport</keyword>
<protein>
    <submittedName>
        <fullName evidence="10">Sec-independent protein translocase protein TatA</fullName>
    </submittedName>
</protein>
<evidence type="ECO:0000256" key="5">
    <source>
        <dbReference type="ARBA" id="ARBA00022989"/>
    </source>
</evidence>
<dbReference type="Proteomes" id="UP000318380">
    <property type="component" value="Unassembled WGS sequence"/>
</dbReference>
<dbReference type="EMBL" id="VIVK01000001">
    <property type="protein sequence ID" value="TWD81712.1"/>
    <property type="molecule type" value="Genomic_DNA"/>
</dbReference>
<dbReference type="Pfam" id="PF02416">
    <property type="entry name" value="TatA_B_E"/>
    <property type="match status" value="1"/>
</dbReference>
<keyword evidence="11" id="KW-1185">Reference proteome</keyword>
<accession>A0A561BSF0</accession>
<name>A0A561BSF0_9ACTN</name>
<dbReference type="GO" id="GO:0016020">
    <property type="term" value="C:membrane"/>
    <property type="evidence" value="ECO:0007669"/>
    <property type="project" value="UniProtKB-ARBA"/>
</dbReference>
<evidence type="ECO:0000256" key="6">
    <source>
        <dbReference type="ARBA" id="ARBA00023010"/>
    </source>
</evidence>
<dbReference type="InterPro" id="IPR003369">
    <property type="entry name" value="TatA/B/E"/>
</dbReference>
<evidence type="ECO:0000313" key="11">
    <source>
        <dbReference type="Proteomes" id="UP000318380"/>
    </source>
</evidence>
<evidence type="ECO:0000256" key="3">
    <source>
        <dbReference type="ARBA" id="ARBA00022692"/>
    </source>
</evidence>
<reference evidence="10 11" key="1">
    <citation type="submission" date="2019-06" db="EMBL/GenBank/DDBJ databases">
        <title>Sequencing the genomes of 1000 actinobacteria strains.</title>
        <authorList>
            <person name="Klenk H.-P."/>
        </authorList>
    </citation>
    <scope>NUCLEOTIDE SEQUENCE [LARGE SCALE GENOMIC DNA]</scope>
    <source>
        <strain evidence="10 11">DSM 24683</strain>
    </source>
</reference>
<gene>
    <name evidence="10" type="ORF">FB561_2834</name>
</gene>
<sequence>MTGLIALPEGGEWLVVLAIVVLLFGPAKLPGLVRQLARSKKVWDDETKPARKLPQEHPQEEQPPADSKNETPQ</sequence>
<dbReference type="AlphaFoldDB" id="A0A561BSF0"/>
<comment type="subcellular location">
    <subcellularLocation>
        <location evidence="1">Membrane</location>
        <topology evidence="1">Single-pass membrane protein</topology>
    </subcellularLocation>
</comment>
<dbReference type="RefSeq" id="WP_145806785.1">
    <property type="nucleotide sequence ID" value="NZ_VIVK01000001.1"/>
</dbReference>
<evidence type="ECO:0000256" key="2">
    <source>
        <dbReference type="ARBA" id="ARBA00022448"/>
    </source>
</evidence>
<organism evidence="10 11">
    <name type="scientific">Kribbella amoyensis</name>
    <dbReference type="NCBI Taxonomy" id="996641"/>
    <lineage>
        <taxon>Bacteria</taxon>
        <taxon>Bacillati</taxon>
        <taxon>Actinomycetota</taxon>
        <taxon>Actinomycetes</taxon>
        <taxon>Propionibacteriales</taxon>
        <taxon>Kribbellaceae</taxon>
        <taxon>Kribbella</taxon>
    </lineage>
</organism>
<keyword evidence="5 9" id="KW-1133">Transmembrane helix</keyword>
<evidence type="ECO:0000256" key="8">
    <source>
        <dbReference type="SAM" id="MobiDB-lite"/>
    </source>
</evidence>
<evidence type="ECO:0000256" key="4">
    <source>
        <dbReference type="ARBA" id="ARBA00022927"/>
    </source>
</evidence>
<proteinExistence type="predicted"/>
<evidence type="ECO:0000256" key="1">
    <source>
        <dbReference type="ARBA" id="ARBA00004167"/>
    </source>
</evidence>
<feature type="transmembrane region" description="Helical" evidence="9">
    <location>
        <begin position="13"/>
        <end position="33"/>
    </location>
</feature>
<keyword evidence="3 9" id="KW-0812">Transmembrane</keyword>
<dbReference type="GO" id="GO:0015031">
    <property type="term" value="P:protein transport"/>
    <property type="evidence" value="ECO:0007669"/>
    <property type="project" value="UniProtKB-KW"/>
</dbReference>
<evidence type="ECO:0000256" key="7">
    <source>
        <dbReference type="ARBA" id="ARBA00023136"/>
    </source>
</evidence>
<keyword evidence="7 9" id="KW-0472">Membrane</keyword>
<evidence type="ECO:0000313" key="10">
    <source>
        <dbReference type="EMBL" id="TWD81712.1"/>
    </source>
</evidence>
<dbReference type="OrthoDB" id="5245163at2"/>
<feature type="region of interest" description="Disordered" evidence="8">
    <location>
        <begin position="40"/>
        <end position="73"/>
    </location>
</feature>
<keyword evidence="2" id="KW-0813">Transport</keyword>